<evidence type="ECO:0000256" key="2">
    <source>
        <dbReference type="ARBA" id="ARBA00023015"/>
    </source>
</evidence>
<accession>A0A504UHN5</accession>
<dbReference type="FunFam" id="1.10.10.10:FF:000001">
    <property type="entry name" value="LysR family transcriptional regulator"/>
    <property type="match status" value="1"/>
</dbReference>
<proteinExistence type="inferred from homology"/>
<evidence type="ECO:0000313" key="10">
    <source>
        <dbReference type="Proteomes" id="UP000316429"/>
    </source>
</evidence>
<keyword evidence="4" id="KW-0804">Transcription</keyword>
<evidence type="ECO:0000256" key="4">
    <source>
        <dbReference type="ARBA" id="ARBA00023163"/>
    </source>
</evidence>
<dbReference type="GO" id="GO:0003700">
    <property type="term" value="F:DNA-binding transcription factor activity"/>
    <property type="evidence" value="ECO:0007669"/>
    <property type="project" value="InterPro"/>
</dbReference>
<keyword evidence="2" id="KW-0805">Transcription regulation</keyword>
<dbReference type="Proteomes" id="UP000316429">
    <property type="component" value="Unassembled WGS sequence"/>
</dbReference>
<dbReference type="PANTHER" id="PTHR30537:SF68">
    <property type="entry name" value="TRANSCRIPTIONAL REGULATOR-RELATED"/>
    <property type="match status" value="1"/>
</dbReference>
<dbReference type="SUPFAM" id="SSF53850">
    <property type="entry name" value="Periplasmic binding protein-like II"/>
    <property type="match status" value="1"/>
</dbReference>
<evidence type="ECO:0000256" key="1">
    <source>
        <dbReference type="ARBA" id="ARBA00009437"/>
    </source>
</evidence>
<dbReference type="GO" id="GO:0006351">
    <property type="term" value="P:DNA-templated transcription"/>
    <property type="evidence" value="ECO:0007669"/>
    <property type="project" value="TreeGrafter"/>
</dbReference>
<dbReference type="PANTHER" id="PTHR30537">
    <property type="entry name" value="HTH-TYPE TRANSCRIPTIONAL REGULATOR"/>
    <property type="match status" value="1"/>
</dbReference>
<reference evidence="9 10" key="1">
    <citation type="submission" date="2019-06" db="EMBL/GenBank/DDBJ databases">
        <title>Rhizobium sp. CL12 isolated from roots of soybean.</title>
        <authorList>
            <person name="Wang C."/>
        </authorList>
    </citation>
    <scope>NUCLEOTIDE SEQUENCE [LARGE SCALE GENOMIC DNA]</scope>
    <source>
        <strain evidence="9 10">CL12</strain>
    </source>
</reference>
<dbReference type="Gene3D" id="1.10.10.10">
    <property type="entry name" value="Winged helix-like DNA-binding domain superfamily/Winged helix DNA-binding domain"/>
    <property type="match status" value="1"/>
</dbReference>
<comment type="similarity">
    <text evidence="1">Belongs to the LysR transcriptional regulatory family.</text>
</comment>
<organism evidence="9 10">
    <name type="scientific">Rhizobium glycinendophyticum</name>
    <dbReference type="NCBI Taxonomy" id="2589807"/>
    <lineage>
        <taxon>Bacteria</taxon>
        <taxon>Pseudomonadati</taxon>
        <taxon>Pseudomonadota</taxon>
        <taxon>Alphaproteobacteria</taxon>
        <taxon>Hyphomicrobiales</taxon>
        <taxon>Rhizobiaceae</taxon>
        <taxon>Rhizobium/Agrobacterium group</taxon>
        <taxon>Rhizobium</taxon>
    </lineage>
</organism>
<evidence type="ECO:0000256" key="3">
    <source>
        <dbReference type="ARBA" id="ARBA00023125"/>
    </source>
</evidence>
<dbReference type="InterPro" id="IPR000847">
    <property type="entry name" value="LysR_HTH_N"/>
</dbReference>
<dbReference type="InterPro" id="IPR005119">
    <property type="entry name" value="LysR_subst-bd"/>
</dbReference>
<evidence type="ECO:0000256" key="5">
    <source>
        <dbReference type="ARBA" id="ARBA00054626"/>
    </source>
</evidence>
<comment type="function">
    <text evidence="5">Transcriptional regulator of the ttuABCDE tartrate utilization operon.</text>
</comment>
<evidence type="ECO:0000313" key="9">
    <source>
        <dbReference type="EMBL" id="TPP04942.1"/>
    </source>
</evidence>
<sequence length="315" mass="34606">MIRTHGIPSEQARLSGKFCHHHLVFWTMMKLDPIQTFVEVVRAGGFTAAARRTGTPRSTVSLQVRVLEETLGVRLLKRSTRSFALTDEGQRLYDKASDPVDVLVRALDDLQAGDGVLGGLIRLTVPADFPTALLASAITSFTQAHTAVRFQIMSTNAVMDLVEDNIDIGVRVGVNPTQTAIERRLLDIEWAFYASTSWLERKGRPENISEVEDFISPQPVLRGYLEKHVLGGVSLPAGAIEVDSHALARDLMLNGFGVALLPQGLCQDAVMSGNAEPLLPHAGLRPTRLNLTFPNRADMVPRVRAFADHICAHFR</sequence>
<comment type="caution">
    <text evidence="9">The sequence shown here is derived from an EMBL/GenBank/DDBJ whole genome shotgun (WGS) entry which is preliminary data.</text>
</comment>
<keyword evidence="3" id="KW-0238">DNA-binding</keyword>
<dbReference type="InterPro" id="IPR036388">
    <property type="entry name" value="WH-like_DNA-bd_sf"/>
</dbReference>
<name>A0A504UHN5_9HYPH</name>
<dbReference type="EMBL" id="VFYP01000006">
    <property type="protein sequence ID" value="TPP04942.1"/>
    <property type="molecule type" value="Genomic_DNA"/>
</dbReference>
<feature type="domain" description="HTH lysR-type" evidence="8">
    <location>
        <begin position="29"/>
        <end position="86"/>
    </location>
</feature>
<keyword evidence="10" id="KW-1185">Reference proteome</keyword>
<gene>
    <name evidence="9" type="ORF">FJQ55_21170</name>
</gene>
<dbReference type="Pfam" id="PF00126">
    <property type="entry name" value="HTH_1"/>
    <property type="match status" value="1"/>
</dbReference>
<dbReference type="GO" id="GO:0043565">
    <property type="term" value="F:sequence-specific DNA binding"/>
    <property type="evidence" value="ECO:0007669"/>
    <property type="project" value="TreeGrafter"/>
</dbReference>
<dbReference type="SUPFAM" id="SSF46785">
    <property type="entry name" value="Winged helix' DNA-binding domain"/>
    <property type="match status" value="1"/>
</dbReference>
<dbReference type="PROSITE" id="PS50931">
    <property type="entry name" value="HTH_LYSR"/>
    <property type="match status" value="1"/>
</dbReference>
<evidence type="ECO:0000256" key="7">
    <source>
        <dbReference type="ARBA" id="ARBA00083243"/>
    </source>
</evidence>
<evidence type="ECO:0000259" key="8">
    <source>
        <dbReference type="PROSITE" id="PS50931"/>
    </source>
</evidence>
<evidence type="ECO:0000256" key="6">
    <source>
        <dbReference type="ARBA" id="ARBA00067332"/>
    </source>
</evidence>
<dbReference type="InterPro" id="IPR036390">
    <property type="entry name" value="WH_DNA-bd_sf"/>
</dbReference>
<dbReference type="Pfam" id="PF03466">
    <property type="entry name" value="LysR_substrate"/>
    <property type="match status" value="1"/>
</dbReference>
<protein>
    <recommendedName>
        <fullName evidence="6">HTH-type transcriptional regulator TtuA</fullName>
    </recommendedName>
    <alternativeName>
        <fullName evidence="7">Tartrate utilization transcriptional regulator</fullName>
    </alternativeName>
</protein>
<dbReference type="Gene3D" id="3.40.190.290">
    <property type="match status" value="1"/>
</dbReference>
<dbReference type="AlphaFoldDB" id="A0A504UHN5"/>
<dbReference type="InterPro" id="IPR058163">
    <property type="entry name" value="LysR-type_TF_proteobact-type"/>
</dbReference>